<dbReference type="GO" id="GO:0046872">
    <property type="term" value="F:metal ion binding"/>
    <property type="evidence" value="ECO:0007669"/>
    <property type="project" value="UniProtKB-KW"/>
</dbReference>
<evidence type="ECO:0000259" key="24">
    <source>
        <dbReference type="Pfam" id="PF08245"/>
    </source>
</evidence>
<comment type="catalytic activity">
    <reaction evidence="20">
        <text>(6R)-5,10-methylenetetrahydrofolyl-(gamma-L-Glu)(n) + L-glutamate + ATP = (6R)-5,10-methylenetetrahydrofolyl-(gamma-L-Glu)(n+1) + ADP + phosphate + H(+)</text>
        <dbReference type="Rhea" id="RHEA:51912"/>
        <dbReference type="Rhea" id="RHEA-COMP:13257"/>
        <dbReference type="Rhea" id="RHEA-COMP:13258"/>
        <dbReference type="ChEBI" id="CHEBI:15378"/>
        <dbReference type="ChEBI" id="CHEBI:29985"/>
        <dbReference type="ChEBI" id="CHEBI:30616"/>
        <dbReference type="ChEBI" id="CHEBI:43474"/>
        <dbReference type="ChEBI" id="CHEBI:136572"/>
        <dbReference type="ChEBI" id="CHEBI:456216"/>
        <dbReference type="EC" id="6.3.2.17"/>
    </reaction>
</comment>
<dbReference type="OrthoDB" id="9809356at2"/>
<comment type="pathway">
    <text evidence="3">Cofactor biosynthesis; tetrahydrofolate biosynthesis; 7,8-dihydrofolate from 2-amino-4-hydroxy-6-hydroxymethyl-7,8-dihydropteridine diphosphate and 4-aminobenzoate: step 2/2.</text>
</comment>
<evidence type="ECO:0000256" key="10">
    <source>
        <dbReference type="ARBA" id="ARBA00022723"/>
    </source>
</evidence>
<evidence type="ECO:0000256" key="17">
    <source>
        <dbReference type="ARBA" id="ARBA00032510"/>
    </source>
</evidence>
<evidence type="ECO:0000256" key="11">
    <source>
        <dbReference type="ARBA" id="ARBA00022741"/>
    </source>
</evidence>
<keyword evidence="13" id="KW-0460">Magnesium</keyword>
<keyword evidence="12 22" id="KW-0067">ATP-binding</keyword>
<evidence type="ECO:0000256" key="12">
    <source>
        <dbReference type="ARBA" id="ARBA00022840"/>
    </source>
</evidence>
<dbReference type="Pfam" id="PF08245">
    <property type="entry name" value="Mur_ligase_M"/>
    <property type="match status" value="1"/>
</dbReference>
<dbReference type="Gene3D" id="3.40.1190.10">
    <property type="entry name" value="Mur-like, catalytic domain"/>
    <property type="match status" value="1"/>
</dbReference>
<dbReference type="GO" id="GO:0005524">
    <property type="term" value="F:ATP binding"/>
    <property type="evidence" value="ECO:0007669"/>
    <property type="project" value="UniProtKB-KW"/>
</dbReference>
<dbReference type="Gene3D" id="3.90.190.20">
    <property type="entry name" value="Mur ligase, C-terminal domain"/>
    <property type="match status" value="1"/>
</dbReference>
<evidence type="ECO:0000256" key="6">
    <source>
        <dbReference type="ARBA" id="ARBA00013023"/>
    </source>
</evidence>
<comment type="catalytic activity">
    <reaction evidence="18">
        <text>(6S)-5,6,7,8-tetrahydrofolyl-(gamma-L-Glu)(n) + L-glutamate + ATP = (6S)-5,6,7,8-tetrahydrofolyl-(gamma-L-Glu)(n+1) + ADP + phosphate + H(+)</text>
        <dbReference type="Rhea" id="RHEA:10580"/>
        <dbReference type="Rhea" id="RHEA-COMP:14738"/>
        <dbReference type="Rhea" id="RHEA-COMP:14740"/>
        <dbReference type="ChEBI" id="CHEBI:15378"/>
        <dbReference type="ChEBI" id="CHEBI:29985"/>
        <dbReference type="ChEBI" id="CHEBI:30616"/>
        <dbReference type="ChEBI" id="CHEBI:43474"/>
        <dbReference type="ChEBI" id="CHEBI:141005"/>
        <dbReference type="ChEBI" id="CHEBI:456216"/>
        <dbReference type="EC" id="6.3.2.17"/>
    </reaction>
</comment>
<dbReference type="GO" id="GO:0004326">
    <property type="term" value="F:tetrahydrofolylpolyglutamate synthase activity"/>
    <property type="evidence" value="ECO:0007669"/>
    <property type="project" value="UniProtKB-EC"/>
</dbReference>
<dbReference type="HOGENOM" id="CLU_015869_1_1_10"/>
<comment type="cofactor">
    <cofactor evidence="1">
        <name>Mg(2+)</name>
        <dbReference type="ChEBI" id="CHEBI:18420"/>
    </cofactor>
</comment>
<comment type="catalytic activity">
    <reaction evidence="21">
        <text>7,8-dihydropteroate + L-glutamate + ATP = 7,8-dihydrofolate + ADP + phosphate + H(+)</text>
        <dbReference type="Rhea" id="RHEA:23584"/>
        <dbReference type="ChEBI" id="CHEBI:15378"/>
        <dbReference type="ChEBI" id="CHEBI:17839"/>
        <dbReference type="ChEBI" id="CHEBI:29985"/>
        <dbReference type="ChEBI" id="CHEBI:30616"/>
        <dbReference type="ChEBI" id="CHEBI:43474"/>
        <dbReference type="ChEBI" id="CHEBI:57451"/>
        <dbReference type="ChEBI" id="CHEBI:456216"/>
        <dbReference type="EC" id="6.3.2.12"/>
    </reaction>
</comment>
<evidence type="ECO:0000256" key="1">
    <source>
        <dbReference type="ARBA" id="ARBA00001946"/>
    </source>
</evidence>
<comment type="catalytic activity">
    <reaction evidence="19">
        <text>10-formyltetrahydrofolyl-(gamma-L-Glu)(n) + L-glutamate + ATP = 10-formyltetrahydrofolyl-(gamma-L-Glu)(n+1) + ADP + phosphate + H(+)</text>
        <dbReference type="Rhea" id="RHEA:51904"/>
        <dbReference type="Rhea" id="RHEA-COMP:13088"/>
        <dbReference type="Rhea" id="RHEA-COMP:14300"/>
        <dbReference type="ChEBI" id="CHEBI:15378"/>
        <dbReference type="ChEBI" id="CHEBI:29985"/>
        <dbReference type="ChEBI" id="CHEBI:30616"/>
        <dbReference type="ChEBI" id="CHEBI:43474"/>
        <dbReference type="ChEBI" id="CHEBI:134413"/>
        <dbReference type="ChEBI" id="CHEBI:456216"/>
        <dbReference type="EC" id="6.3.2.17"/>
    </reaction>
</comment>
<evidence type="ECO:0000256" key="2">
    <source>
        <dbReference type="ARBA" id="ARBA00002714"/>
    </source>
</evidence>
<evidence type="ECO:0000256" key="14">
    <source>
        <dbReference type="ARBA" id="ARBA00022909"/>
    </source>
</evidence>
<evidence type="ECO:0000256" key="16">
    <source>
        <dbReference type="ARBA" id="ARBA00030592"/>
    </source>
</evidence>
<keyword evidence="9 22" id="KW-0436">Ligase</keyword>
<evidence type="ECO:0000256" key="22">
    <source>
        <dbReference type="PIRNR" id="PIRNR001563"/>
    </source>
</evidence>
<dbReference type="Pfam" id="PF02875">
    <property type="entry name" value="Mur_ligase_C"/>
    <property type="match status" value="1"/>
</dbReference>
<dbReference type="eggNOG" id="COG0285">
    <property type="taxonomic scope" value="Bacteria"/>
</dbReference>
<evidence type="ECO:0000313" key="25">
    <source>
        <dbReference type="EMBL" id="ADQ16666.1"/>
    </source>
</evidence>
<dbReference type="InterPro" id="IPR036565">
    <property type="entry name" value="Mur-like_cat_sf"/>
</dbReference>
<sequence length="428" mass="48128">MTYQETVDYLYSQLPAFQKLGEKAIKPKLTNIRALCEMLGNPQNNFPSIHVAGTNGKGSSSHFLTSILMEAGYKVGLYTSPHLRDYRERFRINGEMAPENCIIEFVREYGREFSILKPSFFEVSVALAFKYFSDQKVDVAVIEVGLGGKWDSTNVISNVLLSYISNIGFDHTEILGDTLDKIAGEKAGIIKEGVPVVISEYLPETRTVFAEVAESHQSPISYAQDEWTVGAIRSTVDHLSVDLERNGEHYSIESELVGEYQISNIRGVLEACRRLDGILNIPKSAVIQGFAKVVTNTGLKGRWQILSRKPLIICDTGHNDQAFQITLQRISKENYGHLYYILGFVRDKDISKICKYIPADAKLLLCTFNSFRARTVEELEDLRKILPNEISIHKNVNEALAKVRREAKENDIVYVGGSTYLVAEIEEL</sequence>
<dbReference type="PANTHER" id="PTHR11136:SF0">
    <property type="entry name" value="DIHYDROFOLATE SYNTHETASE-RELATED"/>
    <property type="match status" value="1"/>
</dbReference>
<organism evidence="25 26">
    <name type="scientific">Leadbetterella byssophila (strain DSM 17132 / JCM 16389 / KACC 11308 / NBRC 106382 / 4M15)</name>
    <dbReference type="NCBI Taxonomy" id="649349"/>
    <lineage>
        <taxon>Bacteria</taxon>
        <taxon>Pseudomonadati</taxon>
        <taxon>Bacteroidota</taxon>
        <taxon>Cytophagia</taxon>
        <taxon>Cytophagales</taxon>
        <taxon>Leadbetterellaceae</taxon>
        <taxon>Leadbetterella</taxon>
    </lineage>
</organism>
<dbReference type="PROSITE" id="PS01012">
    <property type="entry name" value="FOLYLPOLYGLU_SYNT_2"/>
    <property type="match status" value="1"/>
</dbReference>
<dbReference type="InterPro" id="IPR018109">
    <property type="entry name" value="Folylpolyglutamate_synth_CS"/>
</dbReference>
<evidence type="ECO:0000256" key="5">
    <source>
        <dbReference type="ARBA" id="ARBA00008276"/>
    </source>
</evidence>
<dbReference type="PIRSF" id="PIRSF001563">
    <property type="entry name" value="Folylpolyglu_synth"/>
    <property type="match status" value="1"/>
</dbReference>
<evidence type="ECO:0000256" key="21">
    <source>
        <dbReference type="ARBA" id="ARBA00049161"/>
    </source>
</evidence>
<feature type="domain" description="Mur ligase central" evidence="24">
    <location>
        <begin position="51"/>
        <end position="269"/>
    </location>
</feature>
<dbReference type="SUPFAM" id="SSF53623">
    <property type="entry name" value="MurD-like peptide ligases, catalytic domain"/>
    <property type="match status" value="1"/>
</dbReference>
<dbReference type="EC" id="6.3.2.17" evidence="7"/>
<proteinExistence type="inferred from homology"/>
<evidence type="ECO:0000256" key="13">
    <source>
        <dbReference type="ARBA" id="ARBA00022842"/>
    </source>
</evidence>
<dbReference type="GO" id="GO:0005737">
    <property type="term" value="C:cytoplasm"/>
    <property type="evidence" value="ECO:0007669"/>
    <property type="project" value="TreeGrafter"/>
</dbReference>
<dbReference type="PROSITE" id="PS01011">
    <property type="entry name" value="FOLYLPOLYGLU_SYNT_1"/>
    <property type="match status" value="1"/>
</dbReference>
<protein>
    <recommendedName>
        <fullName evidence="8">Dihydrofolate synthase/folylpolyglutamate synthase</fullName>
        <ecNumber evidence="6">6.3.2.12</ecNumber>
        <ecNumber evidence="7">6.3.2.17</ecNumber>
    </recommendedName>
    <alternativeName>
        <fullName evidence="17">Folylpoly-gamma-glutamate synthetase-dihydrofolate synthetase</fullName>
    </alternativeName>
    <alternativeName>
        <fullName evidence="15">Folylpolyglutamate synthetase</fullName>
    </alternativeName>
    <alternativeName>
        <fullName evidence="16">Tetrahydrofolylpolyglutamate synthase</fullName>
    </alternativeName>
</protein>
<keyword evidence="26" id="KW-1185">Reference proteome</keyword>
<comment type="pathway">
    <text evidence="4">Cofactor biosynthesis; tetrahydrofolylpolyglutamate biosynthesis.</text>
</comment>
<reference evidence="25 26" key="2">
    <citation type="journal article" date="2011" name="Stand. Genomic Sci.">
        <title>Complete genome sequence of Leadbetterella byssophila type strain (4M15).</title>
        <authorList>
            <person name="Abt B."/>
            <person name="Teshima H."/>
            <person name="Lucas S."/>
            <person name="Lapidus A."/>
            <person name="Del Rio T.G."/>
            <person name="Nolan M."/>
            <person name="Tice H."/>
            <person name="Cheng J.F."/>
            <person name="Pitluck S."/>
            <person name="Liolios K."/>
            <person name="Pagani I."/>
            <person name="Ivanova N."/>
            <person name="Mavromatis K."/>
            <person name="Pati A."/>
            <person name="Tapia R."/>
            <person name="Han C."/>
            <person name="Goodwin L."/>
            <person name="Chen A."/>
            <person name="Palaniappan K."/>
            <person name="Land M."/>
            <person name="Hauser L."/>
            <person name="Chang Y.J."/>
            <person name="Jeffries C.D."/>
            <person name="Rohde M."/>
            <person name="Goker M."/>
            <person name="Tindall B.J."/>
            <person name="Detter J.C."/>
            <person name="Woyke T."/>
            <person name="Bristow J."/>
            <person name="Eisen J.A."/>
            <person name="Markowitz V."/>
            <person name="Hugenholtz P."/>
            <person name="Klenk H.P."/>
            <person name="Kyrpides N.C."/>
        </authorList>
    </citation>
    <scope>NUCLEOTIDE SEQUENCE [LARGE SCALE GENOMIC DNA]</scope>
    <source>
        <strain evidence="26">DSM 17132 / JCM 16389 / KACC 11308 / NBRC 106382 / 4M15</strain>
    </source>
</reference>
<comment type="function">
    <text evidence="2">Functions in two distinct reactions of the de novo folate biosynthetic pathway. Catalyzes the addition of a glutamate residue to dihydropteroate (7,8-dihydropteroate or H2Pte) to form dihydrofolate (7,8-dihydrofolate monoglutamate or H2Pte-Glu). Also catalyzes successive additions of L-glutamate to tetrahydrofolate or 10-formyltetrahydrofolate or 5,10-methylenetetrahydrofolate, leading to folylpolyglutamate derivatives.</text>
</comment>
<dbReference type="STRING" id="649349.Lbys_0928"/>
<dbReference type="RefSeq" id="WP_013407717.1">
    <property type="nucleotide sequence ID" value="NC_014655.1"/>
</dbReference>
<dbReference type="KEGG" id="lby:Lbys_0928"/>
<evidence type="ECO:0000256" key="19">
    <source>
        <dbReference type="ARBA" id="ARBA00047808"/>
    </source>
</evidence>
<feature type="domain" description="Mur ligase C-terminal" evidence="23">
    <location>
        <begin position="301"/>
        <end position="418"/>
    </location>
</feature>
<dbReference type="SUPFAM" id="SSF53244">
    <property type="entry name" value="MurD-like peptide ligases, peptide-binding domain"/>
    <property type="match status" value="1"/>
</dbReference>
<dbReference type="GO" id="GO:0008841">
    <property type="term" value="F:dihydrofolate synthase activity"/>
    <property type="evidence" value="ECO:0007669"/>
    <property type="project" value="UniProtKB-EC"/>
</dbReference>
<dbReference type="InterPro" id="IPR001645">
    <property type="entry name" value="Folylpolyglutamate_synth"/>
</dbReference>
<evidence type="ECO:0000256" key="7">
    <source>
        <dbReference type="ARBA" id="ARBA00013025"/>
    </source>
</evidence>
<evidence type="ECO:0000256" key="9">
    <source>
        <dbReference type="ARBA" id="ARBA00022598"/>
    </source>
</evidence>
<name>E4RRL0_LEAB4</name>
<dbReference type="FunFam" id="3.40.1190.10:FF:000011">
    <property type="entry name" value="Folylpolyglutamate synthase/dihydrofolate synthase"/>
    <property type="match status" value="1"/>
</dbReference>
<dbReference type="NCBIfam" id="TIGR01499">
    <property type="entry name" value="folC"/>
    <property type="match status" value="1"/>
</dbReference>
<evidence type="ECO:0000256" key="8">
    <source>
        <dbReference type="ARBA" id="ARBA00019357"/>
    </source>
</evidence>
<dbReference type="AlphaFoldDB" id="E4RRL0"/>
<keyword evidence="14" id="KW-0289">Folate biosynthesis</keyword>
<keyword evidence="11 22" id="KW-0547">Nucleotide-binding</keyword>
<evidence type="ECO:0000256" key="3">
    <source>
        <dbReference type="ARBA" id="ARBA00004799"/>
    </source>
</evidence>
<evidence type="ECO:0000256" key="4">
    <source>
        <dbReference type="ARBA" id="ARBA00005150"/>
    </source>
</evidence>
<keyword evidence="10" id="KW-0479">Metal-binding</keyword>
<dbReference type="GO" id="GO:0046656">
    <property type="term" value="P:folic acid biosynthetic process"/>
    <property type="evidence" value="ECO:0007669"/>
    <property type="project" value="UniProtKB-KW"/>
</dbReference>
<comment type="similarity">
    <text evidence="5 22">Belongs to the folylpolyglutamate synthase family.</text>
</comment>
<evidence type="ECO:0000256" key="20">
    <source>
        <dbReference type="ARBA" id="ARBA00049035"/>
    </source>
</evidence>
<dbReference type="InterPro" id="IPR004101">
    <property type="entry name" value="Mur_ligase_C"/>
</dbReference>
<gene>
    <name evidence="25" type="ordered locus">Lbys_0928</name>
</gene>
<evidence type="ECO:0000256" key="18">
    <source>
        <dbReference type="ARBA" id="ARBA00047493"/>
    </source>
</evidence>
<dbReference type="InterPro" id="IPR036615">
    <property type="entry name" value="Mur_ligase_C_dom_sf"/>
</dbReference>
<dbReference type="InterPro" id="IPR013221">
    <property type="entry name" value="Mur_ligase_cen"/>
</dbReference>
<dbReference type="EC" id="6.3.2.12" evidence="6"/>
<accession>E4RRL0</accession>
<evidence type="ECO:0000313" key="26">
    <source>
        <dbReference type="Proteomes" id="UP000007435"/>
    </source>
</evidence>
<dbReference type="PANTHER" id="PTHR11136">
    <property type="entry name" value="FOLYLPOLYGLUTAMATE SYNTHASE-RELATED"/>
    <property type="match status" value="1"/>
</dbReference>
<dbReference type="Proteomes" id="UP000007435">
    <property type="component" value="Chromosome"/>
</dbReference>
<evidence type="ECO:0000256" key="15">
    <source>
        <dbReference type="ARBA" id="ARBA00030048"/>
    </source>
</evidence>
<dbReference type="EMBL" id="CP002305">
    <property type="protein sequence ID" value="ADQ16666.1"/>
    <property type="molecule type" value="Genomic_DNA"/>
</dbReference>
<reference key="1">
    <citation type="submission" date="2010-11" db="EMBL/GenBank/DDBJ databases">
        <title>The complete genome of Leadbetterella byssophila DSM 17132.</title>
        <authorList>
            <consortium name="US DOE Joint Genome Institute (JGI-PGF)"/>
            <person name="Lucas S."/>
            <person name="Copeland A."/>
            <person name="Lapidus A."/>
            <person name="Glavina del Rio T."/>
            <person name="Dalin E."/>
            <person name="Tice H."/>
            <person name="Bruce D."/>
            <person name="Goodwin L."/>
            <person name="Pitluck S."/>
            <person name="Kyrpides N."/>
            <person name="Mavromatis K."/>
            <person name="Ivanova N."/>
            <person name="Teshima H."/>
            <person name="Brettin T."/>
            <person name="Detter J.C."/>
            <person name="Han C."/>
            <person name="Tapia R."/>
            <person name="Land M."/>
            <person name="Hauser L."/>
            <person name="Markowitz V."/>
            <person name="Cheng J.-F."/>
            <person name="Hugenholtz P."/>
            <person name="Woyke T."/>
            <person name="Wu D."/>
            <person name="Tindall B."/>
            <person name="Pomrenke H.G."/>
            <person name="Brambilla E."/>
            <person name="Klenk H.-P."/>
            <person name="Eisen J.A."/>
        </authorList>
    </citation>
    <scope>NUCLEOTIDE SEQUENCE [LARGE SCALE GENOMIC DNA]</scope>
    <source>
        <strain>DSM 17132</strain>
    </source>
</reference>
<evidence type="ECO:0000259" key="23">
    <source>
        <dbReference type="Pfam" id="PF02875"/>
    </source>
</evidence>